<dbReference type="GO" id="GO:0005737">
    <property type="term" value="C:cytoplasm"/>
    <property type="evidence" value="ECO:0007669"/>
    <property type="project" value="UniProtKB-SubCell"/>
</dbReference>
<keyword evidence="5" id="KW-1185">Reference proteome</keyword>
<dbReference type="PANTHER" id="PTHR33620:SF1">
    <property type="entry name" value="UREASE ACCESSORY PROTEIN F"/>
    <property type="match status" value="1"/>
</dbReference>
<dbReference type="HAMAP" id="MF_01385">
    <property type="entry name" value="UreF"/>
    <property type="match status" value="1"/>
</dbReference>
<dbReference type="Pfam" id="PF01730">
    <property type="entry name" value="UreF"/>
    <property type="match status" value="1"/>
</dbReference>
<dbReference type="EMBL" id="SZWF01000013">
    <property type="protein sequence ID" value="KAA9393982.1"/>
    <property type="molecule type" value="Genomic_DNA"/>
</dbReference>
<accession>A0A5J5KWX2</accession>
<dbReference type="InterPro" id="IPR038277">
    <property type="entry name" value="UreF_sf"/>
</dbReference>
<keyword evidence="3" id="KW-0963">Cytoplasm</keyword>
<keyword evidence="1 3" id="KW-0996">Nickel insertion</keyword>
<reference evidence="4 5" key="1">
    <citation type="submission" date="2019-05" db="EMBL/GenBank/DDBJ databases">
        <title>Kocuria coralli sp. nov., a novel actinobacterium isolated from coral reef seawater.</title>
        <authorList>
            <person name="Li J."/>
        </authorList>
    </citation>
    <scope>NUCLEOTIDE SEQUENCE [LARGE SCALE GENOMIC DNA]</scope>
    <source>
        <strain evidence="4 5">SCSIO 13007</strain>
    </source>
</reference>
<dbReference type="Proteomes" id="UP000325957">
    <property type="component" value="Unassembled WGS sequence"/>
</dbReference>
<sequence>MGSGLLAVLQFADSALPTGAFSQSLGLETAIDDEAVHDETTFRAWLRRFLHHQLAPADGWAIRAIVRDGADPLEVDAALHAMTLPVQVRDGNAAMGRRAAQIAEQNFSGPAAQAYTTALGRGEVIGSVPVVLALLARDHGTGWEDACAAHLFTSLTSLTQNAVRGIPIGQNAGQRVLRAMHPEVEAALERIAAMTDDEVGAVSPALEIDQMRHSWQRARMFMS</sequence>
<name>A0A5J5KWX2_9MICC</name>
<proteinExistence type="inferred from homology"/>
<dbReference type="Gene3D" id="1.10.4190.10">
    <property type="entry name" value="Urease accessory protein UreF"/>
    <property type="match status" value="1"/>
</dbReference>
<protein>
    <recommendedName>
        <fullName evidence="3">Urease accessory protein UreF</fullName>
    </recommendedName>
</protein>
<dbReference type="InterPro" id="IPR002639">
    <property type="entry name" value="UreF"/>
</dbReference>
<evidence type="ECO:0000256" key="1">
    <source>
        <dbReference type="ARBA" id="ARBA00022988"/>
    </source>
</evidence>
<evidence type="ECO:0000256" key="2">
    <source>
        <dbReference type="ARBA" id="ARBA00023186"/>
    </source>
</evidence>
<comment type="function">
    <text evidence="3">Required for maturation of urease via the functional incorporation of the urease nickel metallocenter.</text>
</comment>
<evidence type="ECO:0000313" key="4">
    <source>
        <dbReference type="EMBL" id="KAA9393982.1"/>
    </source>
</evidence>
<comment type="subunit">
    <text evidence="3">UreD, UreF and UreG form a complex that acts as a GTP-hydrolysis-dependent molecular chaperone, activating the urease apoprotein by helping to assemble the nickel containing metallocenter of UreC. The UreE protein probably delivers the nickel.</text>
</comment>
<comment type="caution">
    <text evidence="4">The sequence shown here is derived from an EMBL/GenBank/DDBJ whole genome shotgun (WGS) entry which is preliminary data.</text>
</comment>
<dbReference type="PIRSF" id="PIRSF009467">
    <property type="entry name" value="Ureas_acces_UreF"/>
    <property type="match status" value="1"/>
</dbReference>
<evidence type="ECO:0000313" key="5">
    <source>
        <dbReference type="Proteomes" id="UP000325957"/>
    </source>
</evidence>
<dbReference type="PANTHER" id="PTHR33620">
    <property type="entry name" value="UREASE ACCESSORY PROTEIN F"/>
    <property type="match status" value="1"/>
</dbReference>
<dbReference type="GO" id="GO:0016151">
    <property type="term" value="F:nickel cation binding"/>
    <property type="evidence" value="ECO:0007669"/>
    <property type="project" value="UniProtKB-UniRule"/>
</dbReference>
<keyword evidence="2 3" id="KW-0143">Chaperone</keyword>
<dbReference type="AlphaFoldDB" id="A0A5J5KWX2"/>
<gene>
    <name evidence="3" type="primary">ureF</name>
    <name evidence="4" type="ORF">FCK90_09765</name>
</gene>
<comment type="similarity">
    <text evidence="3">Belongs to the UreF family.</text>
</comment>
<dbReference type="OrthoDB" id="9798772at2"/>
<comment type="subcellular location">
    <subcellularLocation>
        <location evidence="3">Cytoplasm</location>
    </subcellularLocation>
</comment>
<evidence type="ECO:0000256" key="3">
    <source>
        <dbReference type="HAMAP-Rule" id="MF_01385"/>
    </source>
</evidence>
<organism evidence="4 5">
    <name type="scientific">Kocuria coralli</name>
    <dbReference type="NCBI Taxonomy" id="1461025"/>
    <lineage>
        <taxon>Bacteria</taxon>
        <taxon>Bacillati</taxon>
        <taxon>Actinomycetota</taxon>
        <taxon>Actinomycetes</taxon>
        <taxon>Micrococcales</taxon>
        <taxon>Micrococcaceae</taxon>
        <taxon>Kocuria</taxon>
    </lineage>
</organism>